<organism evidence="4 5">
    <name type="scientific">Granulosicoccus antarcticus IMCC3135</name>
    <dbReference type="NCBI Taxonomy" id="1192854"/>
    <lineage>
        <taxon>Bacteria</taxon>
        <taxon>Pseudomonadati</taxon>
        <taxon>Pseudomonadota</taxon>
        <taxon>Gammaproteobacteria</taxon>
        <taxon>Chromatiales</taxon>
        <taxon>Granulosicoccaceae</taxon>
        <taxon>Granulosicoccus</taxon>
    </lineage>
</organism>
<dbReference type="CDD" id="cd06234">
    <property type="entry name" value="M14_PaCCP-like"/>
    <property type="match status" value="1"/>
</dbReference>
<dbReference type="Pfam" id="PF00246">
    <property type="entry name" value="Peptidase_M14"/>
    <property type="match status" value="1"/>
</dbReference>
<dbReference type="GO" id="GO:0006508">
    <property type="term" value="P:proteolysis"/>
    <property type="evidence" value="ECO:0007669"/>
    <property type="project" value="InterPro"/>
</dbReference>
<dbReference type="Gene3D" id="3.40.630.10">
    <property type="entry name" value="Zn peptidases"/>
    <property type="match status" value="1"/>
</dbReference>
<feature type="domain" description="Peptidase M14" evidence="3">
    <location>
        <begin position="112"/>
        <end position="388"/>
    </location>
</feature>
<dbReference type="KEGG" id="gai:IMCC3135_08040"/>
<name>A0A2Z2NP58_9GAMM</name>
<gene>
    <name evidence="4" type="ORF">IMCC3135_08040</name>
</gene>
<dbReference type="InterPro" id="IPR040626">
    <property type="entry name" value="Pepdidase_M14_N"/>
</dbReference>
<dbReference type="RefSeq" id="WP_088917113.1">
    <property type="nucleotide sequence ID" value="NZ_CP018632.1"/>
</dbReference>
<dbReference type="InterPro" id="IPR000834">
    <property type="entry name" value="Peptidase_M14"/>
</dbReference>
<dbReference type="PROSITE" id="PS52035">
    <property type="entry name" value="PEPTIDASE_M14"/>
    <property type="match status" value="1"/>
</dbReference>
<evidence type="ECO:0000313" key="5">
    <source>
        <dbReference type="Proteomes" id="UP000250079"/>
    </source>
</evidence>
<evidence type="ECO:0000259" key="3">
    <source>
        <dbReference type="PROSITE" id="PS52035"/>
    </source>
</evidence>
<dbReference type="InterPro" id="IPR050821">
    <property type="entry name" value="Cytosolic_carboxypeptidase"/>
</dbReference>
<dbReference type="Pfam" id="PF18027">
    <property type="entry name" value="Pepdidase_M14_N"/>
    <property type="match status" value="1"/>
</dbReference>
<comment type="similarity">
    <text evidence="2">Belongs to the peptidase M14 family.</text>
</comment>
<dbReference type="GO" id="GO:0008270">
    <property type="term" value="F:zinc ion binding"/>
    <property type="evidence" value="ECO:0007669"/>
    <property type="project" value="InterPro"/>
</dbReference>
<comment type="cofactor">
    <cofactor evidence="1">
        <name>Zn(2+)</name>
        <dbReference type="ChEBI" id="CHEBI:29105"/>
    </cofactor>
</comment>
<evidence type="ECO:0000313" key="4">
    <source>
        <dbReference type="EMBL" id="ASJ71711.1"/>
    </source>
</evidence>
<keyword evidence="5" id="KW-1185">Reference proteome</keyword>
<proteinExistence type="inferred from homology"/>
<evidence type="ECO:0000256" key="2">
    <source>
        <dbReference type="PROSITE-ProRule" id="PRU01379"/>
    </source>
</evidence>
<dbReference type="OrthoDB" id="5490902at2"/>
<evidence type="ECO:0000256" key="1">
    <source>
        <dbReference type="ARBA" id="ARBA00001947"/>
    </source>
</evidence>
<feature type="active site" description="Proton donor/acceptor" evidence="2">
    <location>
        <position position="346"/>
    </location>
</feature>
<dbReference type="SUPFAM" id="SSF53187">
    <property type="entry name" value="Zn-dependent exopeptidases"/>
    <property type="match status" value="1"/>
</dbReference>
<protein>
    <recommendedName>
        <fullName evidence="3">Peptidase M14 domain-containing protein</fullName>
    </recommendedName>
</protein>
<dbReference type="PANTHER" id="PTHR12756">
    <property type="entry name" value="CYTOSOLIC CARBOXYPEPTIDASE"/>
    <property type="match status" value="1"/>
</dbReference>
<dbReference type="Gene3D" id="2.60.40.3120">
    <property type="match status" value="1"/>
</dbReference>
<dbReference type="PANTHER" id="PTHR12756:SF11">
    <property type="entry name" value="CYTOSOLIC CARBOXYPEPTIDASE 1"/>
    <property type="match status" value="1"/>
</dbReference>
<reference evidence="4 5" key="1">
    <citation type="submission" date="2016-12" db="EMBL/GenBank/DDBJ databases">
        <authorList>
            <person name="Song W.-J."/>
            <person name="Kurnit D.M."/>
        </authorList>
    </citation>
    <scope>NUCLEOTIDE SEQUENCE [LARGE SCALE GENOMIC DNA]</scope>
    <source>
        <strain evidence="4 5">IMCC3135</strain>
    </source>
</reference>
<dbReference type="GO" id="GO:0004181">
    <property type="term" value="F:metallocarboxypeptidase activity"/>
    <property type="evidence" value="ECO:0007669"/>
    <property type="project" value="InterPro"/>
</dbReference>
<dbReference type="AlphaFoldDB" id="A0A2Z2NP58"/>
<accession>A0A2Z2NP58</accession>
<dbReference type="EMBL" id="CP018632">
    <property type="protein sequence ID" value="ASJ71711.1"/>
    <property type="molecule type" value="Genomic_DNA"/>
</dbReference>
<dbReference type="Proteomes" id="UP000250079">
    <property type="component" value="Chromosome"/>
</dbReference>
<sequence length="388" mass="43118">MTICINDKFDSGNIEVVSAQDPASIQLKIRKDTNSEFLQWFHFSVSGVAGKQCRISIVNAGDTAYPGGWKGYDVATSIDRQFWYRTPAEYDGQQLTWTFEAQSDVTWFAYFAPYSLDQHADLIAAAATADAVEYESLGVTHEGRSIDYLKVSALPADAANDHVNQQRKQLWVIARQHPGESMAEWWMEGWLDRLLDQDDASSRALRAVADIHVVPNMNPDGSFLGNLRTNALGVNLNREWASPSLEKSPEVFHVRQRMEQTGIDLSLDVHGDEALPYNFIAGTEGIADWSDVRDAELVALKRTWAALNPDFQDVHGYPRSGSGQANLTICSNNLAHSFGCLAMTLEMPFKDTLDTPRPFNGWSAERSMRLGASFVDVAHLALTGRLLS</sequence>